<sequence>MRKAIFLDRDGVINVDKNYVYRISDFEFRVSIFEVCKKYQDEGYLIFVITNQAGIARGYYTENDFNLLTDWMLSQFEERGVYITKVYFCPHHPEFTGECSCRKPNPGMILKAQEEFNLDLEESVLFGDKESDLQAGRNAGIKTLYMI</sequence>
<reference evidence="8 9" key="1">
    <citation type="submission" date="2023-12" db="EMBL/GenBank/DDBJ databases">
        <title>Novel species of the genus Arcicella isolated from rivers.</title>
        <authorList>
            <person name="Lu H."/>
        </authorList>
    </citation>
    <scope>NUCLEOTIDE SEQUENCE [LARGE SCALE GENOMIC DNA]</scope>
    <source>
        <strain evidence="8 9">DC25W</strain>
    </source>
</reference>
<evidence type="ECO:0000256" key="2">
    <source>
        <dbReference type="ARBA" id="ARBA00005628"/>
    </source>
</evidence>
<evidence type="ECO:0000256" key="5">
    <source>
        <dbReference type="ARBA" id="ARBA00022801"/>
    </source>
</evidence>
<dbReference type="PANTHER" id="PTHR42891:SF1">
    <property type="entry name" value="D-GLYCERO-BETA-D-MANNO-HEPTOSE-1,7-BISPHOSPHATE 7-PHOSPHATASE"/>
    <property type="match status" value="1"/>
</dbReference>
<dbReference type="GO" id="GO:0016787">
    <property type="term" value="F:hydrolase activity"/>
    <property type="evidence" value="ECO:0007669"/>
    <property type="project" value="UniProtKB-KW"/>
</dbReference>
<evidence type="ECO:0000256" key="7">
    <source>
        <dbReference type="ARBA" id="ARBA00031828"/>
    </source>
</evidence>
<comment type="subcellular location">
    <subcellularLocation>
        <location evidence="1">Cytoplasm</location>
    </subcellularLocation>
</comment>
<dbReference type="SUPFAM" id="SSF56784">
    <property type="entry name" value="HAD-like"/>
    <property type="match status" value="1"/>
</dbReference>
<comment type="similarity">
    <text evidence="2">Belongs to the GmhB family.</text>
</comment>
<evidence type="ECO:0000256" key="1">
    <source>
        <dbReference type="ARBA" id="ARBA00004496"/>
    </source>
</evidence>
<keyword evidence="3" id="KW-0963">Cytoplasm</keyword>
<dbReference type="RefSeq" id="WP_323261058.1">
    <property type="nucleotide sequence ID" value="NZ_JAYGIM010000014.1"/>
</dbReference>
<keyword evidence="9" id="KW-1185">Reference proteome</keyword>
<dbReference type="EMBL" id="JAYGIM010000014">
    <property type="protein sequence ID" value="MEA5428587.1"/>
    <property type="molecule type" value="Genomic_DNA"/>
</dbReference>
<dbReference type="InterPro" id="IPR004446">
    <property type="entry name" value="Heptose_bisP_phosphatase"/>
</dbReference>
<dbReference type="InterPro" id="IPR006549">
    <property type="entry name" value="HAD-SF_hydro_IIIA"/>
</dbReference>
<dbReference type="NCBIfam" id="TIGR01662">
    <property type="entry name" value="HAD-SF-IIIA"/>
    <property type="match status" value="1"/>
</dbReference>
<organism evidence="8 9">
    <name type="scientific">Arcicella lustrica</name>
    <dbReference type="NCBI Taxonomy" id="2984196"/>
    <lineage>
        <taxon>Bacteria</taxon>
        <taxon>Pseudomonadati</taxon>
        <taxon>Bacteroidota</taxon>
        <taxon>Cytophagia</taxon>
        <taxon>Cytophagales</taxon>
        <taxon>Flectobacillaceae</taxon>
        <taxon>Arcicella</taxon>
    </lineage>
</organism>
<evidence type="ECO:0000256" key="3">
    <source>
        <dbReference type="ARBA" id="ARBA00022490"/>
    </source>
</evidence>
<proteinExistence type="inferred from homology"/>
<keyword evidence="6" id="KW-0119">Carbohydrate metabolism</keyword>
<dbReference type="CDD" id="cd07503">
    <property type="entry name" value="HAD_HisB-N"/>
    <property type="match status" value="1"/>
</dbReference>
<dbReference type="InterPro" id="IPR023214">
    <property type="entry name" value="HAD_sf"/>
</dbReference>
<keyword evidence="4" id="KW-0479">Metal-binding</keyword>
<dbReference type="PANTHER" id="PTHR42891">
    <property type="entry name" value="D-GLYCERO-BETA-D-MANNO-HEPTOSE-1,7-BISPHOSPHATE 7-PHOSPHATASE"/>
    <property type="match status" value="1"/>
</dbReference>
<evidence type="ECO:0000313" key="8">
    <source>
        <dbReference type="EMBL" id="MEA5428587.1"/>
    </source>
</evidence>
<dbReference type="NCBIfam" id="TIGR00213">
    <property type="entry name" value="GmhB_yaeD"/>
    <property type="match status" value="1"/>
</dbReference>
<dbReference type="PIRSF" id="PIRSF004682">
    <property type="entry name" value="GmhB"/>
    <property type="match status" value="1"/>
</dbReference>
<protein>
    <recommendedName>
        <fullName evidence="7">D,D-heptose 1,7-bisphosphate phosphatase</fullName>
    </recommendedName>
</protein>
<accession>A0ABU5SMT7</accession>
<dbReference type="Pfam" id="PF13242">
    <property type="entry name" value="Hydrolase_like"/>
    <property type="match status" value="1"/>
</dbReference>
<dbReference type="Gene3D" id="3.40.50.1000">
    <property type="entry name" value="HAD superfamily/HAD-like"/>
    <property type="match status" value="1"/>
</dbReference>
<keyword evidence="5 8" id="KW-0378">Hydrolase</keyword>
<evidence type="ECO:0000256" key="4">
    <source>
        <dbReference type="ARBA" id="ARBA00022723"/>
    </source>
</evidence>
<evidence type="ECO:0000313" key="9">
    <source>
        <dbReference type="Proteomes" id="UP001302222"/>
    </source>
</evidence>
<dbReference type="InterPro" id="IPR006543">
    <property type="entry name" value="Histidinol-phos"/>
</dbReference>
<dbReference type="Proteomes" id="UP001302222">
    <property type="component" value="Unassembled WGS sequence"/>
</dbReference>
<dbReference type="NCBIfam" id="TIGR01656">
    <property type="entry name" value="Histidinol-ppas"/>
    <property type="match status" value="1"/>
</dbReference>
<name>A0ABU5SMT7_9BACT</name>
<evidence type="ECO:0000256" key="6">
    <source>
        <dbReference type="ARBA" id="ARBA00023277"/>
    </source>
</evidence>
<dbReference type="InterPro" id="IPR036412">
    <property type="entry name" value="HAD-like_sf"/>
</dbReference>
<comment type="caution">
    <text evidence="8">The sequence shown here is derived from an EMBL/GenBank/DDBJ whole genome shotgun (WGS) entry which is preliminary data.</text>
</comment>
<gene>
    <name evidence="8" type="ORF">VB798_18495</name>
</gene>